<accession>A0ABW1K5S4</accession>
<evidence type="ECO:0000256" key="1">
    <source>
        <dbReference type="SAM" id="Phobius"/>
    </source>
</evidence>
<feature type="transmembrane region" description="Helical" evidence="1">
    <location>
        <begin position="140"/>
        <end position="163"/>
    </location>
</feature>
<keyword evidence="1" id="KW-0472">Membrane</keyword>
<proteinExistence type="predicted"/>
<dbReference type="EMBL" id="JBHSPR010000007">
    <property type="protein sequence ID" value="MFC6016113.1"/>
    <property type="molecule type" value="Genomic_DNA"/>
</dbReference>
<feature type="transmembrane region" description="Helical" evidence="1">
    <location>
        <begin position="56"/>
        <end position="77"/>
    </location>
</feature>
<reference evidence="3" key="1">
    <citation type="journal article" date="2019" name="Int. J. Syst. Evol. Microbiol.">
        <title>The Global Catalogue of Microorganisms (GCM) 10K type strain sequencing project: providing services to taxonomists for standard genome sequencing and annotation.</title>
        <authorList>
            <consortium name="The Broad Institute Genomics Platform"/>
            <consortium name="The Broad Institute Genome Sequencing Center for Infectious Disease"/>
            <person name="Wu L."/>
            <person name="Ma J."/>
        </authorList>
    </citation>
    <scope>NUCLEOTIDE SEQUENCE [LARGE SCALE GENOMIC DNA]</scope>
    <source>
        <strain evidence="3">ZS-35-S2</strain>
    </source>
</reference>
<evidence type="ECO:0000313" key="3">
    <source>
        <dbReference type="Proteomes" id="UP001596203"/>
    </source>
</evidence>
<comment type="caution">
    <text evidence="2">The sequence shown here is derived from an EMBL/GenBank/DDBJ whole genome shotgun (WGS) entry which is preliminary data.</text>
</comment>
<gene>
    <name evidence="2" type="ORF">ACFP2T_07890</name>
</gene>
<sequence>MNGVSELLAVGRYEFRMQARKRSLWVAMLLLAAVIALTQGDRGPRYTQAGAPAGEVMAGWALLFGIVVPIGFGMVLADRLVRDRRLGTAALLESLPVGPRVLLAGKYLGGLAATALPALLVMLVAGGYESLHRGDPLMLGWAVLAFGLIMLPGLAFVAGFALVSPLVISAPLFRVLFVGYWFWGNMLPPAFLPSLSGTLLSPIGDYPVTWLTGETALYAGVPGWLSFLRPEPNGVSVLLSVVLLVLVGLMPLVLAGTVFSRQRRTA</sequence>
<dbReference type="Proteomes" id="UP001596203">
    <property type="component" value="Unassembled WGS sequence"/>
</dbReference>
<feature type="transmembrane region" description="Helical" evidence="1">
    <location>
        <begin position="235"/>
        <end position="259"/>
    </location>
</feature>
<keyword evidence="3" id="KW-1185">Reference proteome</keyword>
<feature type="transmembrane region" description="Helical" evidence="1">
    <location>
        <begin position="175"/>
        <end position="192"/>
    </location>
</feature>
<protein>
    <submittedName>
        <fullName evidence="2">ABC transporter permease</fullName>
    </submittedName>
</protein>
<keyword evidence="1" id="KW-0812">Transmembrane</keyword>
<organism evidence="2 3">
    <name type="scientific">Plantactinospora solaniradicis</name>
    <dbReference type="NCBI Taxonomy" id="1723736"/>
    <lineage>
        <taxon>Bacteria</taxon>
        <taxon>Bacillati</taxon>
        <taxon>Actinomycetota</taxon>
        <taxon>Actinomycetes</taxon>
        <taxon>Micromonosporales</taxon>
        <taxon>Micromonosporaceae</taxon>
        <taxon>Plantactinospora</taxon>
    </lineage>
</organism>
<feature type="transmembrane region" description="Helical" evidence="1">
    <location>
        <begin position="107"/>
        <end position="128"/>
    </location>
</feature>
<evidence type="ECO:0000313" key="2">
    <source>
        <dbReference type="EMBL" id="MFC6016113.1"/>
    </source>
</evidence>
<dbReference type="RefSeq" id="WP_377419196.1">
    <property type="nucleotide sequence ID" value="NZ_JBHSPR010000007.1"/>
</dbReference>
<name>A0ABW1K5S4_9ACTN</name>
<keyword evidence="1" id="KW-1133">Transmembrane helix</keyword>